<evidence type="ECO:0000313" key="5">
    <source>
        <dbReference type="EMBL" id="XCB31567.1"/>
    </source>
</evidence>
<dbReference type="PANTHER" id="PTHR44227:SF3">
    <property type="entry name" value="PROTEIN O-MANNOSYL-TRANSFERASE TMTC4"/>
    <property type="match status" value="1"/>
</dbReference>
<dbReference type="Gene3D" id="1.25.40.10">
    <property type="entry name" value="Tetratricopeptide repeat domain"/>
    <property type="match status" value="2"/>
</dbReference>
<sequence length="302" mass="33646">MSSAFTPFADQMASSGGTEAAKEDPLRRAKQDMHNSDFANAEEVLREFVEHEPNSADGLYLLGEVLMRRAQPKESLRIFTKAAAERRPTGEELRLVGLDYILLEDYADAIRWLRRAAELSPNNADTWYSLGRAQYSNGDFSGAESSFRRALVFDSQSMKVENNLGLALAAQNQPERAMEAYRQAVALQNNTASQSEQPLLNLGILLIDQNRPQEASEELMRATVIAPTCAQCHEALGKALVVLNRLPEAEKALETAVALEPSNPRFHYLLGRAYKRSGEMEKSRNELQRSAELYGSHSTPTR</sequence>
<dbReference type="GO" id="GO:0000030">
    <property type="term" value="F:mannosyltransferase activity"/>
    <property type="evidence" value="ECO:0007669"/>
    <property type="project" value="TreeGrafter"/>
</dbReference>
<proteinExistence type="predicted"/>
<accession>A0AAU7ZKH9</accession>
<dbReference type="InterPro" id="IPR019734">
    <property type="entry name" value="TPR_rpt"/>
</dbReference>
<organism evidence="5">
    <name type="scientific">Tunturiibacter psychrotolerans</name>
    <dbReference type="NCBI Taxonomy" id="3069686"/>
    <lineage>
        <taxon>Bacteria</taxon>
        <taxon>Pseudomonadati</taxon>
        <taxon>Acidobacteriota</taxon>
        <taxon>Terriglobia</taxon>
        <taxon>Terriglobales</taxon>
        <taxon>Acidobacteriaceae</taxon>
        <taxon>Tunturiibacter</taxon>
    </lineage>
</organism>
<dbReference type="Pfam" id="PF13432">
    <property type="entry name" value="TPR_16"/>
    <property type="match status" value="2"/>
</dbReference>
<dbReference type="GO" id="GO:0030968">
    <property type="term" value="P:endoplasmic reticulum unfolded protein response"/>
    <property type="evidence" value="ECO:0007669"/>
    <property type="project" value="TreeGrafter"/>
</dbReference>
<reference evidence="5" key="1">
    <citation type="submission" date="2023-08" db="EMBL/GenBank/DDBJ databases">
        <authorList>
            <person name="Messyasz A."/>
            <person name="Mannisto M.K."/>
            <person name="Kerkhof L.J."/>
            <person name="Haggblom M."/>
        </authorList>
    </citation>
    <scope>NUCLEOTIDE SEQUENCE</scope>
    <source>
        <strain evidence="5">X5P6</strain>
    </source>
</reference>
<dbReference type="AlphaFoldDB" id="A0AAU7ZKH9"/>
<dbReference type="GO" id="GO:0035269">
    <property type="term" value="P:protein O-linked glycosylation via mannose"/>
    <property type="evidence" value="ECO:0007669"/>
    <property type="project" value="TreeGrafter"/>
</dbReference>
<feature type="repeat" description="TPR" evidence="3">
    <location>
        <begin position="124"/>
        <end position="157"/>
    </location>
</feature>
<dbReference type="PROSITE" id="PS50005">
    <property type="entry name" value="TPR"/>
    <property type="match status" value="4"/>
</dbReference>
<evidence type="ECO:0000256" key="3">
    <source>
        <dbReference type="PROSITE-ProRule" id="PRU00339"/>
    </source>
</evidence>
<dbReference type="InterPro" id="IPR011990">
    <property type="entry name" value="TPR-like_helical_dom_sf"/>
</dbReference>
<gene>
    <name evidence="5" type="ORF">RBB77_14025</name>
</gene>
<keyword evidence="2 3" id="KW-0802">TPR repeat</keyword>
<evidence type="ECO:0000256" key="1">
    <source>
        <dbReference type="ARBA" id="ARBA00022737"/>
    </source>
</evidence>
<evidence type="ECO:0000256" key="4">
    <source>
        <dbReference type="SAM" id="MobiDB-lite"/>
    </source>
</evidence>
<feature type="repeat" description="TPR" evidence="3">
    <location>
        <begin position="90"/>
        <end position="123"/>
    </location>
</feature>
<keyword evidence="1" id="KW-0677">Repeat</keyword>
<feature type="compositionally biased region" description="Basic and acidic residues" evidence="4">
    <location>
        <begin position="20"/>
        <end position="34"/>
    </location>
</feature>
<dbReference type="RefSeq" id="WP_353062412.1">
    <property type="nucleotide sequence ID" value="NZ_CP132942.1"/>
</dbReference>
<dbReference type="SMART" id="SM00028">
    <property type="entry name" value="TPR"/>
    <property type="match status" value="7"/>
</dbReference>
<protein>
    <submittedName>
        <fullName evidence="5">Tetratricopeptide repeat protein</fullName>
    </submittedName>
</protein>
<dbReference type="InterPro" id="IPR052346">
    <property type="entry name" value="O-mannosyl-transferase_TMTC"/>
</dbReference>
<name>A0AAU7ZKH9_9BACT</name>
<dbReference type="PANTHER" id="PTHR44227">
    <property type="match status" value="1"/>
</dbReference>
<feature type="region of interest" description="Disordered" evidence="4">
    <location>
        <begin position="1"/>
        <end position="34"/>
    </location>
</feature>
<dbReference type="SUPFAM" id="SSF48452">
    <property type="entry name" value="TPR-like"/>
    <property type="match status" value="2"/>
</dbReference>
<feature type="region of interest" description="Disordered" evidence="4">
    <location>
        <begin position="279"/>
        <end position="302"/>
    </location>
</feature>
<evidence type="ECO:0000256" key="2">
    <source>
        <dbReference type="ARBA" id="ARBA00022803"/>
    </source>
</evidence>
<feature type="compositionally biased region" description="Basic and acidic residues" evidence="4">
    <location>
        <begin position="279"/>
        <end position="289"/>
    </location>
</feature>
<dbReference type="EMBL" id="CP132942">
    <property type="protein sequence ID" value="XCB31567.1"/>
    <property type="molecule type" value="Genomic_DNA"/>
</dbReference>
<dbReference type="Pfam" id="PF13374">
    <property type="entry name" value="TPR_10"/>
    <property type="match status" value="1"/>
</dbReference>
<reference evidence="5" key="2">
    <citation type="journal article" date="2024" name="Environ. Microbiol.">
        <title>Genome analysis and description of Tunturibacter gen. nov. expands the diversity of Terriglobia in tundra soils.</title>
        <authorList>
            <person name="Messyasz A."/>
            <person name="Mannisto M.K."/>
            <person name="Kerkhof L.J."/>
            <person name="Haggblom M.M."/>
        </authorList>
    </citation>
    <scope>NUCLEOTIDE SEQUENCE</scope>
    <source>
        <strain evidence="5">X5P6</strain>
    </source>
</reference>
<dbReference type="Pfam" id="PF13414">
    <property type="entry name" value="TPR_11"/>
    <property type="match status" value="1"/>
</dbReference>
<dbReference type="KEGG" id="tpsc:RBB77_14025"/>
<feature type="repeat" description="TPR" evidence="3">
    <location>
        <begin position="230"/>
        <end position="263"/>
    </location>
</feature>
<feature type="repeat" description="TPR" evidence="3">
    <location>
        <begin position="158"/>
        <end position="191"/>
    </location>
</feature>